<dbReference type="GO" id="GO:0006508">
    <property type="term" value="P:proteolysis"/>
    <property type="evidence" value="ECO:0007669"/>
    <property type="project" value="UniProtKB-KW"/>
</dbReference>
<evidence type="ECO:0000256" key="1">
    <source>
        <dbReference type="ARBA" id="ARBA00007447"/>
    </source>
</evidence>
<accession>A0A1D6H810</accession>
<comment type="similarity">
    <text evidence="1">Belongs to the peptidase A1 family.</text>
</comment>
<dbReference type="InterPro" id="IPR032799">
    <property type="entry name" value="TAXi_C"/>
</dbReference>
<dbReference type="SUPFAM" id="SSF50630">
    <property type="entry name" value="Acid proteases"/>
    <property type="match status" value="1"/>
</dbReference>
<dbReference type="Gene3D" id="2.40.70.10">
    <property type="entry name" value="Acid Proteases"/>
    <property type="match status" value="2"/>
</dbReference>
<dbReference type="GO" id="GO:0004190">
    <property type="term" value="F:aspartic-type endopeptidase activity"/>
    <property type="evidence" value="ECO:0007669"/>
    <property type="project" value="UniProtKB-KW"/>
</dbReference>
<dbReference type="InterPro" id="IPR034161">
    <property type="entry name" value="Pepsin-like_plant"/>
</dbReference>
<dbReference type="OMA" id="CATMFEA"/>
<dbReference type="FunFam" id="2.40.70.10:FF:000028">
    <property type="entry name" value="Eukaryotic aspartyl protease family protein"/>
    <property type="match status" value="1"/>
</dbReference>
<dbReference type="InterPro" id="IPR033121">
    <property type="entry name" value="PEPTIDASE_A1"/>
</dbReference>
<dbReference type="InterPro" id="IPR021109">
    <property type="entry name" value="Peptidase_aspartic_dom_sf"/>
</dbReference>
<dbReference type="PANTHER" id="PTHR13683">
    <property type="entry name" value="ASPARTYL PROTEASES"/>
    <property type="match status" value="1"/>
</dbReference>
<dbReference type="Pfam" id="PF14543">
    <property type="entry name" value="TAXi_N"/>
    <property type="match status" value="1"/>
</dbReference>
<dbReference type="AlphaFoldDB" id="A0A1D6H810"/>
<keyword evidence="2 7" id="KW-0645">Protease</keyword>
<evidence type="ECO:0000256" key="6">
    <source>
        <dbReference type="PIRSR" id="PIRSR601461-1"/>
    </source>
</evidence>
<dbReference type="eggNOG" id="KOG1339">
    <property type="taxonomic scope" value="Eukaryota"/>
</dbReference>
<dbReference type="InterPro" id="IPR001461">
    <property type="entry name" value="Aspartic_peptidase_A1"/>
</dbReference>
<proteinExistence type="inferred from homology"/>
<dbReference type="PROSITE" id="PS51767">
    <property type="entry name" value="PEPTIDASE_A1"/>
    <property type="match status" value="1"/>
</dbReference>
<dbReference type="PANTHER" id="PTHR13683:SF858">
    <property type="entry name" value="OS02G0473200 PROTEIN"/>
    <property type="match status" value="1"/>
</dbReference>
<dbReference type="ExpressionAtlas" id="A0A1D6H810">
    <property type="expression patterns" value="baseline and differential"/>
</dbReference>
<sequence>MAPAPRRASSFFSVLLVLLFALSVVGRAGATGVFQVRRKFPRHGRRGVAEHLAALRRHDVGRHGRLLGAVVDLGLGGVGLPTAAGLYYTRIEIGSPPKGYYVQVDTGSDILWVNCIRCDGCPARSGLGIELTQYDPAAGSGATVVGCQDEFCVATNSAGGVPPTCSSTSSPCQFAITYEDGGTAAGFYVTDLVHYNQVSGGDGQTTTSNASITFGCGAQLGADLGSSDQAVDGILGFSQSDSSMLSQLAAARRVRKVFAHCLDTVRGGGIFAIGDLCPQAEEDAVGAQRVCEIYHRTSYNVNLQGISVGGATLQLPTSTFGSGGSKGTTIIDSGTTLAYLPREVYRTLLAAVFAKHQDLALHNYQDLVCFQFSGSVDDGFPVITFSFEGGLTMNVYPDDYLFQNRNDLYCMGFLDGGVQTDIVLLGDLVLSNKLVVYDLEKEVIGWTEYNCSSSIKIKDDKTGSVYTVDAQNISAGWRFQRHNSLVLLILVTTIWSCLSYIA</sequence>
<evidence type="ECO:0000313" key="7">
    <source>
        <dbReference type="EMBL" id="AQK70884.1"/>
    </source>
</evidence>
<evidence type="ECO:0000256" key="2">
    <source>
        <dbReference type="ARBA" id="ARBA00022670"/>
    </source>
</evidence>
<dbReference type="Pfam" id="PF14541">
    <property type="entry name" value="TAXi_C"/>
    <property type="match status" value="1"/>
</dbReference>
<feature type="active site" evidence="6">
    <location>
        <position position="332"/>
    </location>
</feature>
<dbReference type="EMBL" id="CM000781">
    <property type="protein sequence ID" value="AQK70884.1"/>
    <property type="molecule type" value="Genomic_DNA"/>
</dbReference>
<reference evidence="7" key="1">
    <citation type="submission" date="2015-12" db="EMBL/GenBank/DDBJ databases">
        <title>Update maize B73 reference genome by single molecule sequencing technologies.</title>
        <authorList>
            <consortium name="Maize Genome Sequencing Project"/>
            <person name="Ware D."/>
        </authorList>
    </citation>
    <scope>NUCLEOTIDE SEQUENCE</scope>
    <source>
        <tissue evidence="7">Seedling</tissue>
    </source>
</reference>
<dbReference type="PRINTS" id="PR00792">
    <property type="entry name" value="PEPSIN"/>
</dbReference>
<gene>
    <name evidence="7" type="ORF">ZEAMMB73_Zm00001d016476</name>
</gene>
<keyword evidence="4" id="KW-0378">Hydrolase</keyword>
<keyword evidence="3" id="KW-0064">Aspartyl protease</keyword>
<dbReference type="InterPro" id="IPR032861">
    <property type="entry name" value="TAXi_N"/>
</dbReference>
<protein>
    <submittedName>
        <fullName evidence="7">Eukaryotic aspartyl protease family protein</fullName>
    </submittedName>
</protein>
<organism evidence="7">
    <name type="scientific">Zea mays</name>
    <name type="common">Maize</name>
    <dbReference type="NCBI Taxonomy" id="4577"/>
    <lineage>
        <taxon>Eukaryota</taxon>
        <taxon>Viridiplantae</taxon>
        <taxon>Streptophyta</taxon>
        <taxon>Embryophyta</taxon>
        <taxon>Tracheophyta</taxon>
        <taxon>Spermatophyta</taxon>
        <taxon>Magnoliopsida</taxon>
        <taxon>Liliopsida</taxon>
        <taxon>Poales</taxon>
        <taxon>Poaceae</taxon>
        <taxon>PACMAD clade</taxon>
        <taxon>Panicoideae</taxon>
        <taxon>Andropogonodae</taxon>
        <taxon>Andropogoneae</taxon>
        <taxon>Tripsacinae</taxon>
        <taxon>Zea</taxon>
    </lineage>
</organism>
<evidence type="ECO:0000256" key="3">
    <source>
        <dbReference type="ARBA" id="ARBA00022750"/>
    </source>
</evidence>
<evidence type="ECO:0000256" key="5">
    <source>
        <dbReference type="ARBA" id="ARBA00023180"/>
    </source>
</evidence>
<dbReference type="CDD" id="cd05476">
    <property type="entry name" value="pepsin_A_like_plant"/>
    <property type="match status" value="1"/>
</dbReference>
<name>A0A1D6H810_MAIZE</name>
<keyword evidence="5" id="KW-0325">Glycoprotein</keyword>
<evidence type="ECO:0000256" key="4">
    <source>
        <dbReference type="ARBA" id="ARBA00022801"/>
    </source>
</evidence>
<dbReference type="SMR" id="A0A1D6H810"/>
<feature type="active site" evidence="6">
    <location>
        <position position="105"/>
    </location>
</feature>
<dbReference type="InParanoid" id="A0A1D6H810"/>